<dbReference type="InterPro" id="IPR000639">
    <property type="entry name" value="Epox_hydrolase-like"/>
</dbReference>
<evidence type="ECO:0000256" key="2">
    <source>
        <dbReference type="ARBA" id="ARBA00022797"/>
    </source>
</evidence>
<comment type="caution">
    <text evidence="6">The sequence shown here is derived from an EMBL/GenBank/DDBJ whole genome shotgun (WGS) entry which is preliminary data.</text>
</comment>
<keyword evidence="7" id="KW-1185">Reference proteome</keyword>
<evidence type="ECO:0000313" key="6">
    <source>
        <dbReference type="EMBL" id="MBB2968062.1"/>
    </source>
</evidence>
<keyword evidence="2" id="KW-0058">Aromatic hydrocarbons catabolism</keyword>
<evidence type="ECO:0000313" key="7">
    <source>
        <dbReference type="Proteomes" id="UP000538196"/>
    </source>
</evidence>
<evidence type="ECO:0000256" key="3">
    <source>
        <dbReference type="ARBA" id="ARBA00022801"/>
    </source>
</evidence>
<feature type="active site" description="Proton acceptor" evidence="4">
    <location>
        <position position="352"/>
    </location>
</feature>
<dbReference type="RefSeq" id="WP_021762709.1">
    <property type="nucleotide sequence ID" value="NZ_JACHVP010000003.1"/>
</dbReference>
<name>A0A7W4YK17_LEIAQ</name>
<evidence type="ECO:0000256" key="1">
    <source>
        <dbReference type="ARBA" id="ARBA00010088"/>
    </source>
</evidence>
<keyword evidence="3" id="KW-0378">Hydrolase</keyword>
<proteinExistence type="inferred from homology"/>
<gene>
    <name evidence="6" type="ORF">FHX33_002832</name>
</gene>
<dbReference type="PRINTS" id="PR00412">
    <property type="entry name" value="EPOXHYDRLASE"/>
</dbReference>
<accession>A0A7W4YK17</accession>
<protein>
    <submittedName>
        <fullName evidence="6">Pimeloyl-ACP methyl ester carboxylesterase</fullName>
    </submittedName>
</protein>
<feature type="domain" description="Epoxide hydrolase N-terminal" evidence="5">
    <location>
        <begin position="3"/>
        <end position="108"/>
    </location>
</feature>
<comment type="similarity">
    <text evidence="1">Belongs to the peptidase S33 family.</text>
</comment>
<dbReference type="PANTHER" id="PTHR21661:SF35">
    <property type="entry name" value="EPOXIDE HYDROLASE"/>
    <property type="match status" value="1"/>
</dbReference>
<dbReference type="Gene3D" id="3.40.50.1820">
    <property type="entry name" value="alpha/beta hydrolase"/>
    <property type="match status" value="1"/>
</dbReference>
<dbReference type="Proteomes" id="UP000538196">
    <property type="component" value="Unassembled WGS sequence"/>
</dbReference>
<dbReference type="Pfam" id="PF06441">
    <property type="entry name" value="EHN"/>
    <property type="match status" value="1"/>
</dbReference>
<organism evidence="6 7">
    <name type="scientific">Leifsonia aquatica</name>
    <name type="common">Corynebacterium aquaticum</name>
    <dbReference type="NCBI Taxonomy" id="144185"/>
    <lineage>
        <taxon>Bacteria</taxon>
        <taxon>Bacillati</taxon>
        <taxon>Actinomycetota</taxon>
        <taxon>Actinomycetes</taxon>
        <taxon>Micrococcales</taxon>
        <taxon>Microbacteriaceae</taxon>
        <taxon>Leifsonia</taxon>
    </lineage>
</organism>
<sequence>MSIDEFRIHLTDELLDDLRARLASTRFVEPLGSRPWSGGAGEPVLRELVDSWLAFDWRAQEEHLNSYDQYLADVGGHRLHFVRLPAAGSAEVRIPLLLLHGWPSAYTEYLPLAERLANPAGSGSDARIAFDVIVPSLPGFVFSELPEGPLTRQAIARDLHELMTTALGYDRYAAFGGDIGGGAATWLGVDHADQLIGVQLIHAPFPADEEPRTDEERAYLTALDEYDAADSGYSEIMGTRPDTIAAALADSPAGLLGWIADKWHDWVDGDLDRVVPRDALLTIATLYWATGSIGTSFRQYFDYEANPPRPPIAAPLGVLLSREPVMDGFPRSLAERAADDLRSFERAPRGGHFLGLEQPELAADHIRAFFAGLTLRD</sequence>
<dbReference type="InterPro" id="IPR016292">
    <property type="entry name" value="Epoxide_hydrolase"/>
</dbReference>
<dbReference type="EMBL" id="JACHVP010000003">
    <property type="protein sequence ID" value="MBB2968062.1"/>
    <property type="molecule type" value="Genomic_DNA"/>
</dbReference>
<feature type="active site" description="Nucleophile" evidence="4">
    <location>
        <position position="178"/>
    </location>
</feature>
<dbReference type="InterPro" id="IPR010497">
    <property type="entry name" value="Epoxide_hydro_N"/>
</dbReference>
<evidence type="ECO:0000259" key="5">
    <source>
        <dbReference type="Pfam" id="PF06441"/>
    </source>
</evidence>
<dbReference type="AlphaFoldDB" id="A0A7W4YK17"/>
<dbReference type="InterPro" id="IPR029058">
    <property type="entry name" value="AB_hydrolase_fold"/>
</dbReference>
<dbReference type="GO" id="GO:0004301">
    <property type="term" value="F:epoxide hydrolase activity"/>
    <property type="evidence" value="ECO:0007669"/>
    <property type="project" value="TreeGrafter"/>
</dbReference>
<dbReference type="PIRSF" id="PIRSF001112">
    <property type="entry name" value="Epoxide_hydrolase"/>
    <property type="match status" value="1"/>
</dbReference>
<dbReference type="PANTHER" id="PTHR21661">
    <property type="entry name" value="EPOXIDE HYDROLASE 1-RELATED"/>
    <property type="match status" value="1"/>
</dbReference>
<dbReference type="GO" id="GO:0097176">
    <property type="term" value="P:epoxide metabolic process"/>
    <property type="evidence" value="ECO:0007669"/>
    <property type="project" value="TreeGrafter"/>
</dbReference>
<reference evidence="6 7" key="1">
    <citation type="submission" date="2020-08" db="EMBL/GenBank/DDBJ databases">
        <title>Sequencing the genomes of 1000 actinobacteria strains.</title>
        <authorList>
            <person name="Klenk H.-P."/>
        </authorList>
    </citation>
    <scope>NUCLEOTIDE SEQUENCE [LARGE SCALE GENOMIC DNA]</scope>
    <source>
        <strain evidence="6 7">DSM 20146</strain>
    </source>
</reference>
<evidence type="ECO:0000256" key="4">
    <source>
        <dbReference type="PIRSR" id="PIRSR001112-1"/>
    </source>
</evidence>
<dbReference type="SUPFAM" id="SSF53474">
    <property type="entry name" value="alpha/beta-Hydrolases"/>
    <property type="match status" value="1"/>
</dbReference>
<feature type="active site" description="Proton donor" evidence="4">
    <location>
        <position position="300"/>
    </location>
</feature>